<proteinExistence type="predicted"/>
<keyword evidence="1" id="KW-0732">Signal</keyword>
<protein>
    <submittedName>
        <fullName evidence="3">Polysaccharide deacetylase</fullName>
    </submittedName>
</protein>
<evidence type="ECO:0000313" key="3">
    <source>
        <dbReference type="EMBL" id="SFQ86038.1"/>
    </source>
</evidence>
<dbReference type="SUPFAM" id="SSF88713">
    <property type="entry name" value="Glycoside hydrolase/deacetylase"/>
    <property type="match status" value="1"/>
</dbReference>
<dbReference type="PANTHER" id="PTHR34216:SF13">
    <property type="entry name" value="XYLANASE_CHITIN DEACETYLASE"/>
    <property type="match status" value="1"/>
</dbReference>
<dbReference type="PROSITE" id="PS51677">
    <property type="entry name" value="NODB"/>
    <property type="match status" value="1"/>
</dbReference>
<dbReference type="EMBL" id="FOXX01000017">
    <property type="protein sequence ID" value="SFQ86038.1"/>
    <property type="molecule type" value="Genomic_DNA"/>
</dbReference>
<feature type="domain" description="NodB homology" evidence="2">
    <location>
        <begin position="240"/>
        <end position="410"/>
    </location>
</feature>
<sequence>MKKKGVIVLSCLFLVFIVGFASYLFYKKEVAKEAPQALVTEKEYTPIYSVPSPYTEREVKGYLTKDTEYRNYMAFNQDWWRVAVGNDVGYVPRKETKTASATAVKDQSLTSAFEGETLLVKKATPIYRSMSKKSKKIGEFDQHTQIEAKDTGQDWMEVNVGGLIGYIPKDSVEKQNGVPVLMYHHLLKDEENHNFRDVSTTITPEAFEEQMKWLHDNGYTAITLKELEPYIQGKKALPEKSVVITFDDGIISSREYAYPILKKYGFKAENFIITSRISQESKPFNPDRLDFLSYQDMEKMKDVFSFGSHTNALHSMNEEKKRGMITQLPYDQVLADFKQSRQVLPSHSAYFAYPFGHLNETSVQAVKDAGFTLAFTTQKGYVFPGDNPLLLNRFGIGPDITLEKFQEIFK</sequence>
<dbReference type="RefSeq" id="WP_061802952.1">
    <property type="nucleotide sequence ID" value="NZ_FOXX01000017.1"/>
</dbReference>
<dbReference type="InterPro" id="IPR002509">
    <property type="entry name" value="NODB_dom"/>
</dbReference>
<dbReference type="PANTHER" id="PTHR34216">
    <property type="match status" value="1"/>
</dbReference>
<reference evidence="3 4" key="1">
    <citation type="submission" date="2016-10" db="EMBL/GenBank/DDBJ databases">
        <authorList>
            <person name="Varghese N."/>
            <person name="Submissions S."/>
        </authorList>
    </citation>
    <scope>NUCLEOTIDE SEQUENCE [LARGE SCALE GENOMIC DNA]</scope>
    <source>
        <strain evidence="3 4">DSM 13796</strain>
    </source>
</reference>
<dbReference type="Gene3D" id="2.30.30.40">
    <property type="entry name" value="SH3 Domains"/>
    <property type="match status" value="1"/>
</dbReference>
<dbReference type="InterPro" id="IPR011330">
    <property type="entry name" value="Glyco_hydro/deAcase_b/a-brl"/>
</dbReference>
<evidence type="ECO:0000256" key="1">
    <source>
        <dbReference type="ARBA" id="ARBA00022729"/>
    </source>
</evidence>
<organism evidence="3 4">
    <name type="scientific">Priestia endophytica DSM 13796</name>
    <dbReference type="NCBI Taxonomy" id="1121089"/>
    <lineage>
        <taxon>Bacteria</taxon>
        <taxon>Bacillati</taxon>
        <taxon>Bacillota</taxon>
        <taxon>Bacilli</taxon>
        <taxon>Bacillales</taxon>
        <taxon>Bacillaceae</taxon>
        <taxon>Priestia</taxon>
    </lineage>
</organism>
<evidence type="ECO:0000313" key="4">
    <source>
        <dbReference type="Proteomes" id="UP000182762"/>
    </source>
</evidence>
<dbReference type="CDD" id="cd10966">
    <property type="entry name" value="CE4_yadE_5s"/>
    <property type="match status" value="1"/>
</dbReference>
<dbReference type="GeneID" id="93713082"/>
<keyword evidence="4" id="KW-1185">Reference proteome</keyword>
<dbReference type="Gene3D" id="3.20.20.370">
    <property type="entry name" value="Glycoside hydrolase/deacetylase"/>
    <property type="match status" value="1"/>
</dbReference>
<name>A0A1I6BYM1_9BACI</name>
<evidence type="ECO:0000259" key="2">
    <source>
        <dbReference type="PROSITE" id="PS51677"/>
    </source>
</evidence>
<dbReference type="InterPro" id="IPR051398">
    <property type="entry name" value="Polysacch_Deacetylase"/>
</dbReference>
<dbReference type="Proteomes" id="UP000182762">
    <property type="component" value="Unassembled WGS sequence"/>
</dbReference>
<gene>
    <name evidence="3" type="ORF">SAMN02745910_04549</name>
</gene>
<accession>A0A1I6BYM1</accession>
<dbReference type="Pfam" id="PF01522">
    <property type="entry name" value="Polysacc_deac_1"/>
    <property type="match status" value="1"/>
</dbReference>
<comment type="caution">
    <text evidence="3">The sequence shown here is derived from an EMBL/GenBank/DDBJ whole genome shotgun (WGS) entry which is preliminary data.</text>
</comment>